<dbReference type="GO" id="GO:0006313">
    <property type="term" value="P:DNA transposition"/>
    <property type="evidence" value="ECO:0007669"/>
    <property type="project" value="InterPro"/>
</dbReference>
<evidence type="ECO:0000313" key="3">
    <source>
        <dbReference type="Proteomes" id="UP000295134"/>
    </source>
</evidence>
<organism evidence="2 3">
    <name type="scientific">Arsenophonus nasoniae</name>
    <name type="common">son-killer infecting Nasonia vitripennis</name>
    <dbReference type="NCBI Taxonomy" id="638"/>
    <lineage>
        <taxon>Bacteria</taxon>
        <taxon>Pseudomonadati</taxon>
        <taxon>Pseudomonadota</taxon>
        <taxon>Gammaproteobacteria</taxon>
        <taxon>Enterobacterales</taxon>
        <taxon>Morganellaceae</taxon>
        <taxon>Arsenophonus</taxon>
    </lineage>
</organism>
<accession>A0A4P7L1C4</accession>
<dbReference type="GO" id="GO:0003677">
    <property type="term" value="F:DNA binding"/>
    <property type="evidence" value="ECO:0007669"/>
    <property type="project" value="InterPro"/>
</dbReference>
<evidence type="ECO:0000313" key="2">
    <source>
        <dbReference type="EMBL" id="QBY46455.1"/>
    </source>
</evidence>
<sequence length="320" mass="38371">MWRESLQWINNTLAWLPEVPWQHITFTMPCEYWPIIRANRWLLGEMNRLAADVVLTICRDLNITPGIFTAIHTWGRDQKWHPHIHLSTTADGVTKNNTWRDISFYRENVMTMWRHRITKLLRKHYYTLTIPDELKCEGRSKFSWNRLLNTHYKRGWNINLSDILSNITHVTLYLGFYLKKPPVSLSRLKHYAGEDNITLRYKSHRTKKQEEEVMTSDELITRFESHVPEKWFHMIRYYGFLSPSKPMRKMLTEVVYPLTQQDKKSAKKVTFRNMYRHVFKVDPLACLICGKKLLFAGMNFGLKLKELMACHDDLARLRWR</sequence>
<name>A0A4P7L1C4_9GAMM</name>
<dbReference type="EMBL" id="CP038619">
    <property type="protein sequence ID" value="QBY46455.1"/>
    <property type="molecule type" value="Genomic_DNA"/>
</dbReference>
<feature type="domain" description="Transposase IS801/IS1294" evidence="1">
    <location>
        <begin position="66"/>
        <end position="244"/>
    </location>
</feature>
<dbReference type="Pfam" id="PF04986">
    <property type="entry name" value="Y2_Tnp"/>
    <property type="match status" value="1"/>
</dbReference>
<evidence type="ECO:0000259" key="1">
    <source>
        <dbReference type="Pfam" id="PF04986"/>
    </source>
</evidence>
<gene>
    <name evidence="2" type="ORF">ArsFIN_50660</name>
</gene>
<dbReference type="AlphaFoldDB" id="A0A4P7L1C4"/>
<protein>
    <submittedName>
        <fullName evidence="2">Transposase</fullName>
    </submittedName>
</protein>
<proteinExistence type="predicted"/>
<keyword evidence="2" id="KW-0614">Plasmid</keyword>
<dbReference type="GO" id="GO:0004803">
    <property type="term" value="F:transposase activity"/>
    <property type="evidence" value="ECO:0007669"/>
    <property type="project" value="InterPro"/>
</dbReference>
<dbReference type="PANTHER" id="PTHR37023:SF1">
    <property type="entry name" value="ISSOD25 TRANSPOSASE TNPA_ISSOD25"/>
    <property type="match status" value="1"/>
</dbReference>
<dbReference type="Proteomes" id="UP000295134">
    <property type="component" value="Plasmid pArsFIN7"/>
</dbReference>
<dbReference type="KEGG" id="ans:ArsFIN_50660"/>
<reference evidence="2 3" key="1">
    <citation type="submission" date="2019-03" db="EMBL/GenBank/DDBJ databases">
        <title>Long-read sequencing reveals hyperdense prophage content in a complex bacterial symbiont genome.</title>
        <authorList>
            <person name="Frost C.L."/>
            <person name="Siozios S."/>
            <person name="Nadal-Jimenez P."/>
            <person name="Brockhurst M.A."/>
            <person name="King K.C."/>
            <person name="Darby A.C."/>
            <person name="Hurst G.D.D."/>
        </authorList>
    </citation>
    <scope>NUCLEOTIDE SEQUENCE [LARGE SCALE GENOMIC DNA]</scope>
    <source>
        <strain evidence="2 3">FIN</strain>
        <plasmid evidence="3">parsfin7</plasmid>
    </source>
</reference>
<dbReference type="InterPro" id="IPR007069">
    <property type="entry name" value="Transposase_32"/>
</dbReference>
<geneLocation type="plasmid" evidence="3">
    <name>parsfin7</name>
</geneLocation>
<dbReference type="PANTHER" id="PTHR37023">
    <property type="entry name" value="TRANSPOSASE"/>
    <property type="match status" value="1"/>
</dbReference>